<accession>A0A4R3Z5Y2</accession>
<comment type="caution">
    <text evidence="2">The sequence shown here is derived from an EMBL/GenBank/DDBJ whole genome shotgun (WGS) entry which is preliminary data.</text>
</comment>
<name>A0A4R3Z5Y2_9FIRM</name>
<proteinExistence type="predicted"/>
<protein>
    <submittedName>
        <fullName evidence="2">Uncharacterized protein</fullName>
    </submittedName>
</protein>
<dbReference type="Proteomes" id="UP000295515">
    <property type="component" value="Unassembled WGS sequence"/>
</dbReference>
<reference evidence="2 3" key="1">
    <citation type="submission" date="2019-03" db="EMBL/GenBank/DDBJ databases">
        <title>Genomic Encyclopedia of Type Strains, Phase IV (KMG-IV): sequencing the most valuable type-strain genomes for metagenomic binning, comparative biology and taxonomic classification.</title>
        <authorList>
            <person name="Goeker M."/>
        </authorList>
    </citation>
    <scope>NUCLEOTIDE SEQUENCE [LARGE SCALE GENOMIC DNA]</scope>
    <source>
        <strain evidence="2 3">DSM 29487</strain>
    </source>
</reference>
<evidence type="ECO:0000313" key="2">
    <source>
        <dbReference type="EMBL" id="TCW02159.1"/>
    </source>
</evidence>
<feature type="transmembrane region" description="Helical" evidence="1">
    <location>
        <begin position="97"/>
        <end position="114"/>
    </location>
</feature>
<keyword evidence="3" id="KW-1185">Reference proteome</keyword>
<dbReference type="GeneID" id="98916991"/>
<evidence type="ECO:0000313" key="3">
    <source>
        <dbReference type="Proteomes" id="UP000295515"/>
    </source>
</evidence>
<dbReference type="EMBL" id="SMCQ01000002">
    <property type="protein sequence ID" value="TCW02159.1"/>
    <property type="molecule type" value="Genomic_DNA"/>
</dbReference>
<sequence length="207" mass="23846">MKKEKANDLFYENSLKVKLLSKDCFEIYQDVEKYVFLHQKDIVKANIILSAVLDQLNDENQKINLTKGIKSYVSQVEKSLNMKEKIQVIKKQSIDKFTIAGLWETMAGYIVLLFCKELLTSHYLINFSIDLLVGVVAFYIAIHNVRNQFQLLKRFQMPKKISIMIGVTFLVGFISAILGAKSPFDVSFLILVIGYITSKKMFERELS</sequence>
<feature type="transmembrane region" description="Helical" evidence="1">
    <location>
        <begin position="120"/>
        <end position="141"/>
    </location>
</feature>
<keyword evidence="1" id="KW-0472">Membrane</keyword>
<keyword evidence="1" id="KW-1133">Transmembrane helix</keyword>
<dbReference type="AlphaFoldDB" id="A0A4R3Z5Y2"/>
<organism evidence="2 3">
    <name type="scientific">Longibaculum muris</name>
    <dbReference type="NCBI Taxonomy" id="1796628"/>
    <lineage>
        <taxon>Bacteria</taxon>
        <taxon>Bacillati</taxon>
        <taxon>Bacillota</taxon>
        <taxon>Erysipelotrichia</taxon>
        <taxon>Erysipelotrichales</taxon>
        <taxon>Coprobacillaceae</taxon>
        <taxon>Longibaculum</taxon>
    </lineage>
</organism>
<gene>
    <name evidence="2" type="ORF">EDD60_102124</name>
</gene>
<evidence type="ECO:0000256" key="1">
    <source>
        <dbReference type="SAM" id="Phobius"/>
    </source>
</evidence>
<feature type="transmembrane region" description="Helical" evidence="1">
    <location>
        <begin position="161"/>
        <end position="180"/>
    </location>
</feature>
<keyword evidence="1" id="KW-0812">Transmembrane</keyword>
<dbReference type="RefSeq" id="WP_243646611.1">
    <property type="nucleotide sequence ID" value="NZ_CAUWFI010000006.1"/>
</dbReference>